<evidence type="ECO:0000256" key="1">
    <source>
        <dbReference type="SAM" id="MobiDB-lite"/>
    </source>
</evidence>
<proteinExistence type="predicted"/>
<dbReference type="AlphaFoldDB" id="A0A0R3T5A1"/>
<feature type="region of interest" description="Disordered" evidence="1">
    <location>
        <begin position="230"/>
        <end position="276"/>
    </location>
</feature>
<dbReference type="EMBL" id="UZAE01001050">
    <property type="protein sequence ID" value="VDN98097.1"/>
    <property type="molecule type" value="Genomic_DNA"/>
</dbReference>
<protein>
    <submittedName>
        <fullName evidence="4">Mucin-5AC</fullName>
    </submittedName>
</protein>
<reference evidence="4" key="1">
    <citation type="submission" date="2017-02" db="UniProtKB">
        <authorList>
            <consortium name="WormBaseParasite"/>
        </authorList>
    </citation>
    <scope>IDENTIFICATION</scope>
</reference>
<evidence type="ECO:0000313" key="2">
    <source>
        <dbReference type="EMBL" id="VDN98097.1"/>
    </source>
</evidence>
<feature type="region of interest" description="Disordered" evidence="1">
    <location>
        <begin position="59"/>
        <end position="114"/>
    </location>
</feature>
<accession>A0A0R3T5A1</accession>
<reference evidence="2 3" key="2">
    <citation type="submission" date="2018-11" db="EMBL/GenBank/DDBJ databases">
        <authorList>
            <consortium name="Pathogen Informatics"/>
        </authorList>
    </citation>
    <scope>NUCLEOTIDE SEQUENCE [LARGE SCALE GENOMIC DNA]</scope>
</reference>
<dbReference type="Proteomes" id="UP000278807">
    <property type="component" value="Unassembled WGS sequence"/>
</dbReference>
<feature type="compositionally biased region" description="Low complexity" evidence="1">
    <location>
        <begin position="61"/>
        <end position="82"/>
    </location>
</feature>
<dbReference type="OrthoDB" id="6264221at2759"/>
<evidence type="ECO:0000313" key="4">
    <source>
        <dbReference type="WBParaSite" id="HNAJ_0000223901-mRNA-1"/>
    </source>
</evidence>
<sequence>SYPIGVPAKQRKLSYPDLSFSNAADAFSSFRPSPNASAFSARNEAPPACRSSLVVDVNNAASSSTTSSSNNSGSSRIRSPPSSGGGGGAIRWKSEFPSPPQRYHPTHHSETGRRFSVFGAPPSLSNALAAQQAAATAALRRHSSVVPAIPTPPSTSPPNANVFNTSSTLLELRQHQQQHIQNLNFNDAKSFTRQSLISSKLEPDENALAAANSYNAAVAVALSSSGVPPLSTPDDQMLPSTSDWTSPIKTERTSVRSAISPTIPEIPPTSTRERQRRISHVPVLGSILSSSGNSSIPQTLADTPYSQFQSYTTTTTTAANRNRKHSLDSLFPLSSNTGSNFGGAVLLTGNPGDKFTFELSSGNGGFPLLLVSAPTSESASELAAATAMASGAPASSLIPVPVQIVPNSSDDPGVSLVSKTTNEADERLVFPLVPSFDGQLGGCALGFPVLVPSRPRCHSPAISS</sequence>
<evidence type="ECO:0000313" key="3">
    <source>
        <dbReference type="Proteomes" id="UP000278807"/>
    </source>
</evidence>
<feature type="compositionally biased region" description="Polar residues" evidence="1">
    <location>
        <begin position="238"/>
        <end position="248"/>
    </location>
</feature>
<dbReference type="STRING" id="102285.A0A0R3T5A1"/>
<organism evidence="4">
    <name type="scientific">Rodentolepis nana</name>
    <name type="common">Dwarf tapeworm</name>
    <name type="synonym">Hymenolepis nana</name>
    <dbReference type="NCBI Taxonomy" id="102285"/>
    <lineage>
        <taxon>Eukaryota</taxon>
        <taxon>Metazoa</taxon>
        <taxon>Spiralia</taxon>
        <taxon>Lophotrochozoa</taxon>
        <taxon>Platyhelminthes</taxon>
        <taxon>Cestoda</taxon>
        <taxon>Eucestoda</taxon>
        <taxon>Cyclophyllidea</taxon>
        <taxon>Hymenolepididae</taxon>
        <taxon>Rodentolepis</taxon>
    </lineage>
</organism>
<dbReference type="WBParaSite" id="HNAJ_0000223901-mRNA-1">
    <property type="protein sequence ID" value="HNAJ_0000223901-mRNA-1"/>
    <property type="gene ID" value="HNAJ_0000223901"/>
</dbReference>
<keyword evidence="3" id="KW-1185">Reference proteome</keyword>
<gene>
    <name evidence="2" type="ORF">HNAJ_LOCUS2238</name>
</gene>
<name>A0A0R3T5A1_RODNA</name>